<dbReference type="InterPro" id="IPR026713">
    <property type="entry name" value="CRACD-like"/>
</dbReference>
<reference evidence="2" key="1">
    <citation type="submission" date="2025-08" db="UniProtKB">
        <authorList>
            <consortium name="Ensembl"/>
        </authorList>
    </citation>
    <scope>IDENTIFICATION</scope>
</reference>
<feature type="compositionally biased region" description="Polar residues" evidence="1">
    <location>
        <begin position="17"/>
        <end position="27"/>
    </location>
</feature>
<dbReference type="Ensembl" id="ENSOTST00005020163.2">
    <property type="protein sequence ID" value="ENSOTSP00005018523.2"/>
    <property type="gene ID" value="ENSOTSG00005009062.2"/>
</dbReference>
<keyword evidence="3" id="KW-1185">Reference proteome</keyword>
<dbReference type="AlphaFoldDB" id="A0A8C8CX90"/>
<dbReference type="PANTHER" id="PTHR47743:SF1">
    <property type="entry name" value="CRACD-LIKE PROTEIN"/>
    <property type="match status" value="1"/>
</dbReference>
<dbReference type="PANTHER" id="PTHR47743">
    <property type="entry name" value="KIAA1210 / KIAA1211 FAMILY MEMBER"/>
    <property type="match status" value="1"/>
</dbReference>
<sequence length="60" mass="6810">MGSRAMSHDSIFLPDQDLSSPEQPRVLSQENIQGRIKELQVSLHSMENPGSRNLHMHLKT</sequence>
<evidence type="ECO:0000256" key="1">
    <source>
        <dbReference type="SAM" id="MobiDB-lite"/>
    </source>
</evidence>
<name>A0A8C8CX90_ONCTS</name>
<evidence type="ECO:0000313" key="3">
    <source>
        <dbReference type="Proteomes" id="UP000694402"/>
    </source>
</evidence>
<protein>
    <submittedName>
        <fullName evidence="2">Uncharacterized protein</fullName>
    </submittedName>
</protein>
<organism evidence="2 3">
    <name type="scientific">Oncorhynchus tshawytscha</name>
    <name type="common">Chinook salmon</name>
    <name type="synonym">Salmo tshawytscha</name>
    <dbReference type="NCBI Taxonomy" id="74940"/>
    <lineage>
        <taxon>Eukaryota</taxon>
        <taxon>Metazoa</taxon>
        <taxon>Chordata</taxon>
        <taxon>Craniata</taxon>
        <taxon>Vertebrata</taxon>
        <taxon>Euteleostomi</taxon>
        <taxon>Actinopterygii</taxon>
        <taxon>Neopterygii</taxon>
        <taxon>Teleostei</taxon>
        <taxon>Protacanthopterygii</taxon>
        <taxon>Salmoniformes</taxon>
        <taxon>Salmonidae</taxon>
        <taxon>Salmoninae</taxon>
        <taxon>Oncorhynchus</taxon>
    </lineage>
</organism>
<dbReference type="GeneTree" id="ENSGT00940000175825"/>
<proteinExistence type="predicted"/>
<evidence type="ECO:0000313" key="2">
    <source>
        <dbReference type="Ensembl" id="ENSOTSP00005018523.2"/>
    </source>
</evidence>
<dbReference type="Proteomes" id="UP000694402">
    <property type="component" value="Unassembled WGS sequence"/>
</dbReference>
<reference evidence="2" key="2">
    <citation type="submission" date="2025-09" db="UniProtKB">
        <authorList>
            <consortium name="Ensembl"/>
        </authorList>
    </citation>
    <scope>IDENTIFICATION</scope>
</reference>
<accession>A0A8C8CX90</accession>
<feature type="region of interest" description="Disordered" evidence="1">
    <location>
        <begin position="1"/>
        <end position="27"/>
    </location>
</feature>